<dbReference type="Proteomes" id="UP001610563">
    <property type="component" value="Unassembled WGS sequence"/>
</dbReference>
<dbReference type="EMBL" id="JBFTWV010000077">
    <property type="protein sequence ID" value="KAL2788551.1"/>
    <property type="molecule type" value="Genomic_DNA"/>
</dbReference>
<accession>A0ABR4FZ56</accession>
<comment type="caution">
    <text evidence="1">The sequence shown here is derived from an EMBL/GenBank/DDBJ whole genome shotgun (WGS) entry which is preliminary data.</text>
</comment>
<evidence type="ECO:0000313" key="1">
    <source>
        <dbReference type="EMBL" id="KAL2788551.1"/>
    </source>
</evidence>
<evidence type="ECO:0000313" key="2">
    <source>
        <dbReference type="Proteomes" id="UP001610563"/>
    </source>
</evidence>
<sequence length="154" mass="17051">MRYRDRCCPIDCAPFCRLPPSQSLPPLPAIYFRGDAPLASPATPNHGPRLLDFRQPTLPRLSCRSLCPAPWLRSWPSLQARSLACGWPLLVMSCDDVMCMSALQKHIPGFQDWLVRLIVEIAAADQASQPSPASSNHASFSCWKLRPGLGRVAQ</sequence>
<keyword evidence="2" id="KW-1185">Reference proteome</keyword>
<reference evidence="1 2" key="1">
    <citation type="submission" date="2024-07" db="EMBL/GenBank/DDBJ databases">
        <title>Section-level genome sequencing and comparative genomics of Aspergillus sections Usti and Cavernicolus.</title>
        <authorList>
            <consortium name="Lawrence Berkeley National Laboratory"/>
            <person name="Nybo J.L."/>
            <person name="Vesth T.C."/>
            <person name="Theobald S."/>
            <person name="Frisvad J.C."/>
            <person name="Larsen T.O."/>
            <person name="Kjaerboelling I."/>
            <person name="Rothschild-Mancinelli K."/>
            <person name="Lyhne E.K."/>
            <person name="Kogle M.E."/>
            <person name="Barry K."/>
            <person name="Clum A."/>
            <person name="Na H."/>
            <person name="Ledsgaard L."/>
            <person name="Lin J."/>
            <person name="Lipzen A."/>
            <person name="Kuo A."/>
            <person name="Riley R."/>
            <person name="Mondo S."/>
            <person name="Labutti K."/>
            <person name="Haridas S."/>
            <person name="Pangalinan J."/>
            <person name="Salamov A.A."/>
            <person name="Simmons B.A."/>
            <person name="Magnuson J.K."/>
            <person name="Chen J."/>
            <person name="Drula E."/>
            <person name="Henrissat B."/>
            <person name="Wiebenga A."/>
            <person name="Lubbers R.J."/>
            <person name="Gomes A.C."/>
            <person name="Makela M.R."/>
            <person name="Stajich J."/>
            <person name="Grigoriev I.V."/>
            <person name="Mortensen U.H."/>
            <person name="De Vries R.P."/>
            <person name="Baker S.E."/>
            <person name="Andersen M.R."/>
        </authorList>
    </citation>
    <scope>NUCLEOTIDE SEQUENCE [LARGE SCALE GENOMIC DNA]</scope>
    <source>
        <strain evidence="1 2">CBS 209.92</strain>
    </source>
</reference>
<gene>
    <name evidence="1" type="ORF">BJX66DRAFT_252743</name>
</gene>
<protein>
    <submittedName>
        <fullName evidence="1">Uncharacterized protein</fullName>
    </submittedName>
</protein>
<proteinExistence type="predicted"/>
<organism evidence="1 2">
    <name type="scientific">Aspergillus keveii</name>
    <dbReference type="NCBI Taxonomy" id="714993"/>
    <lineage>
        <taxon>Eukaryota</taxon>
        <taxon>Fungi</taxon>
        <taxon>Dikarya</taxon>
        <taxon>Ascomycota</taxon>
        <taxon>Pezizomycotina</taxon>
        <taxon>Eurotiomycetes</taxon>
        <taxon>Eurotiomycetidae</taxon>
        <taxon>Eurotiales</taxon>
        <taxon>Aspergillaceae</taxon>
        <taxon>Aspergillus</taxon>
        <taxon>Aspergillus subgen. Nidulantes</taxon>
    </lineage>
</organism>
<name>A0ABR4FZ56_9EURO</name>